<feature type="compositionally biased region" description="Basic and acidic residues" evidence="1">
    <location>
        <begin position="179"/>
        <end position="193"/>
    </location>
</feature>
<dbReference type="InterPro" id="IPR041262">
    <property type="entry name" value="GerD_central"/>
</dbReference>
<keyword evidence="4" id="KW-0449">Lipoprotein</keyword>
<reference evidence="5" key="1">
    <citation type="journal article" date="2019" name="Int. J. Syst. Evol. Microbiol.">
        <title>The Global Catalogue of Microorganisms (GCM) 10K type strain sequencing project: providing services to taxonomists for standard genome sequencing and annotation.</title>
        <authorList>
            <consortium name="The Broad Institute Genomics Platform"/>
            <consortium name="The Broad Institute Genome Sequencing Center for Infectious Disease"/>
            <person name="Wu L."/>
            <person name="Ma J."/>
        </authorList>
    </citation>
    <scope>NUCLEOTIDE SEQUENCE [LARGE SCALE GENOMIC DNA]</scope>
    <source>
        <strain evidence="5">JCM 12149</strain>
    </source>
</reference>
<dbReference type="RefSeq" id="WP_343751468.1">
    <property type="nucleotide sequence ID" value="NZ_BAAADM010000021.1"/>
</dbReference>
<proteinExistence type="predicted"/>
<evidence type="ECO:0000256" key="2">
    <source>
        <dbReference type="SAM" id="SignalP"/>
    </source>
</evidence>
<feature type="region of interest" description="Disordered" evidence="1">
    <location>
        <begin position="179"/>
        <end position="207"/>
    </location>
</feature>
<dbReference type="PROSITE" id="PS51257">
    <property type="entry name" value="PROKAR_LIPOPROTEIN"/>
    <property type="match status" value="1"/>
</dbReference>
<keyword evidence="5" id="KW-1185">Reference proteome</keyword>
<name>A0ABP3J1S9_9BACI</name>
<comment type="caution">
    <text evidence="4">The sequence shown here is derived from an EMBL/GenBank/DDBJ whole genome shotgun (WGS) entry which is preliminary data.</text>
</comment>
<gene>
    <name evidence="4" type="primary">gerD</name>
    <name evidence="4" type="ORF">GCM10008983_09090</name>
</gene>
<evidence type="ECO:0000259" key="3">
    <source>
        <dbReference type="Pfam" id="PF17898"/>
    </source>
</evidence>
<dbReference type="EMBL" id="BAAADM010000021">
    <property type="protein sequence ID" value="GAA0434671.1"/>
    <property type="molecule type" value="Genomic_DNA"/>
</dbReference>
<evidence type="ECO:0000256" key="1">
    <source>
        <dbReference type="SAM" id="MobiDB-lite"/>
    </source>
</evidence>
<dbReference type="NCBIfam" id="NF040801">
    <property type="entry name" value="spore_GerD"/>
    <property type="match status" value="1"/>
</dbReference>
<feature type="domain" description="Spore germination GerD central core" evidence="3">
    <location>
        <begin position="65"/>
        <end position="178"/>
    </location>
</feature>
<dbReference type="Proteomes" id="UP001501459">
    <property type="component" value="Unassembled WGS sequence"/>
</dbReference>
<evidence type="ECO:0000313" key="5">
    <source>
        <dbReference type="Proteomes" id="UP001501459"/>
    </source>
</evidence>
<accession>A0ABP3J1S9</accession>
<feature type="chain" id="PRO_5045158127" evidence="2">
    <location>
        <begin position="26"/>
        <end position="207"/>
    </location>
</feature>
<protein>
    <submittedName>
        <fullName evidence="4">Spore germination lipoprotein GerD</fullName>
    </submittedName>
</protein>
<dbReference type="Pfam" id="PF17898">
    <property type="entry name" value="GerD"/>
    <property type="match status" value="1"/>
</dbReference>
<feature type="signal peptide" evidence="2">
    <location>
        <begin position="1"/>
        <end position="25"/>
    </location>
</feature>
<feature type="compositionally biased region" description="Gly residues" evidence="1">
    <location>
        <begin position="194"/>
        <end position="207"/>
    </location>
</feature>
<evidence type="ECO:0000313" key="4">
    <source>
        <dbReference type="EMBL" id="GAA0434671.1"/>
    </source>
</evidence>
<organism evidence="4 5">
    <name type="scientific">Lentibacillus halophilus</name>
    <dbReference type="NCBI Taxonomy" id="295065"/>
    <lineage>
        <taxon>Bacteria</taxon>
        <taxon>Bacillati</taxon>
        <taxon>Bacillota</taxon>
        <taxon>Bacilli</taxon>
        <taxon>Bacillales</taxon>
        <taxon>Bacillaceae</taxon>
        <taxon>Lentibacillus</taxon>
    </lineage>
</organism>
<sequence>MLRTIFAALFLVSIMVISGCGGQNAAGEKADYDTTKKMVVDILQTEDGKKALKDILSDKKMKQKLVIDSEEVKKAIEDFLGSDKAKDMWKRLFEDPKFVKTYAKSMSKQHKKLMKELMNDSKFKQQMIDLMKDPQVSEEMLSVMKSQKFSKHLEEKIQKTFETPLFKSKISDILLKAAEEQSKGKGKKSKDGGKGSGGDSGGGGKAS</sequence>
<keyword evidence="2" id="KW-0732">Signal</keyword>